<dbReference type="Pfam" id="PF07596">
    <property type="entry name" value="SBP_bac_10"/>
    <property type="match status" value="1"/>
</dbReference>
<dbReference type="PANTHER" id="PTHR30093">
    <property type="entry name" value="GENERAL SECRETION PATHWAY PROTEIN G"/>
    <property type="match status" value="1"/>
</dbReference>
<evidence type="ECO:0000313" key="3">
    <source>
        <dbReference type="Proteomes" id="UP000319557"/>
    </source>
</evidence>
<evidence type="ECO:0000259" key="1">
    <source>
        <dbReference type="Pfam" id="PF07596"/>
    </source>
</evidence>
<dbReference type="InterPro" id="IPR027558">
    <property type="entry name" value="Pre_pil_HX9DG_C"/>
</dbReference>
<feature type="domain" description="DUF1559" evidence="1">
    <location>
        <begin position="36"/>
        <end position="317"/>
    </location>
</feature>
<name>A0A517LW77_9BACT</name>
<dbReference type="NCBIfam" id="TIGR04294">
    <property type="entry name" value="pre_pil_HX9DG"/>
    <property type="match status" value="1"/>
</dbReference>
<sequence length="337" mass="36178">MYLSPMKPRRGFTLVELLVVIAIIGILVGLLLPAVQAAREAARRMQCTNNLKQIGLALHNHHDTYKRFPPGGAQDQAPFGTDATATTNWGSNWLVYILPFVEGNTIYDQWQFYGSSGVFNNNNRAVVSGNKMEQYRCPSSPLPEFCANISTSAAVDYVGISGADNGLIPGYTESRTIHAPSGGKMSAGGLLYPNSKTRFADIVDGTSNCLAVSEHSNFLTSSSGAKLDYRTSQSWGWAIGVKSSDSPPNMTLNSDNRSFAMSTIRYPINKTRGWSNDRSGTGVGSDGAANIPLNSPHPGGVVALMGDGSIRFIAETITLDTLARLATRDDGQVIADY</sequence>
<organism evidence="2 3">
    <name type="scientific">Rosistilla ulvae</name>
    <dbReference type="NCBI Taxonomy" id="1930277"/>
    <lineage>
        <taxon>Bacteria</taxon>
        <taxon>Pseudomonadati</taxon>
        <taxon>Planctomycetota</taxon>
        <taxon>Planctomycetia</taxon>
        <taxon>Pirellulales</taxon>
        <taxon>Pirellulaceae</taxon>
        <taxon>Rosistilla</taxon>
    </lineage>
</organism>
<dbReference type="OrthoDB" id="280382at2"/>
<dbReference type="EMBL" id="CP036261">
    <property type="protein sequence ID" value="QDS86881.1"/>
    <property type="molecule type" value="Genomic_DNA"/>
</dbReference>
<dbReference type="Gene3D" id="3.30.700.10">
    <property type="entry name" value="Glycoprotein, Type 4 Pilin"/>
    <property type="match status" value="1"/>
</dbReference>
<protein>
    <submittedName>
        <fullName evidence="2">Putative major pilin subunit</fullName>
    </submittedName>
</protein>
<accession>A0A517LW77</accession>
<dbReference type="SUPFAM" id="SSF54523">
    <property type="entry name" value="Pili subunits"/>
    <property type="match status" value="1"/>
</dbReference>
<keyword evidence="3" id="KW-1185">Reference proteome</keyword>
<reference evidence="2 3" key="1">
    <citation type="submission" date="2019-02" db="EMBL/GenBank/DDBJ databases">
        <title>Deep-cultivation of Planctomycetes and their phenomic and genomic characterization uncovers novel biology.</title>
        <authorList>
            <person name="Wiegand S."/>
            <person name="Jogler M."/>
            <person name="Boedeker C."/>
            <person name="Pinto D."/>
            <person name="Vollmers J."/>
            <person name="Rivas-Marin E."/>
            <person name="Kohn T."/>
            <person name="Peeters S.H."/>
            <person name="Heuer A."/>
            <person name="Rast P."/>
            <person name="Oberbeckmann S."/>
            <person name="Bunk B."/>
            <person name="Jeske O."/>
            <person name="Meyerdierks A."/>
            <person name="Storesund J.E."/>
            <person name="Kallscheuer N."/>
            <person name="Luecker S."/>
            <person name="Lage O.M."/>
            <person name="Pohl T."/>
            <person name="Merkel B.J."/>
            <person name="Hornburger P."/>
            <person name="Mueller R.-W."/>
            <person name="Bruemmer F."/>
            <person name="Labrenz M."/>
            <person name="Spormann A.M."/>
            <person name="Op den Camp H."/>
            <person name="Overmann J."/>
            <person name="Amann R."/>
            <person name="Jetten M.S.M."/>
            <person name="Mascher T."/>
            <person name="Medema M.H."/>
            <person name="Devos D.P."/>
            <person name="Kaster A.-K."/>
            <person name="Ovreas L."/>
            <person name="Rohde M."/>
            <person name="Galperin M.Y."/>
            <person name="Jogler C."/>
        </authorList>
    </citation>
    <scope>NUCLEOTIDE SEQUENCE [LARGE SCALE GENOMIC DNA]</scope>
    <source>
        <strain evidence="2 3">EC9</strain>
    </source>
</reference>
<gene>
    <name evidence="2" type="ORF">EC9_10560</name>
</gene>
<dbReference type="KEGG" id="ruv:EC9_10560"/>
<dbReference type="NCBIfam" id="TIGR02532">
    <property type="entry name" value="IV_pilin_GFxxxE"/>
    <property type="match status" value="1"/>
</dbReference>
<proteinExistence type="predicted"/>
<evidence type="ECO:0000313" key="2">
    <source>
        <dbReference type="EMBL" id="QDS86881.1"/>
    </source>
</evidence>
<dbReference type="InterPro" id="IPR011453">
    <property type="entry name" value="DUF1559"/>
</dbReference>
<dbReference type="InterPro" id="IPR012902">
    <property type="entry name" value="N_methyl_site"/>
</dbReference>
<dbReference type="PANTHER" id="PTHR30093:SF2">
    <property type="entry name" value="TYPE II SECRETION SYSTEM PROTEIN H"/>
    <property type="match status" value="1"/>
</dbReference>
<dbReference type="AlphaFoldDB" id="A0A517LW77"/>
<dbReference type="Proteomes" id="UP000319557">
    <property type="component" value="Chromosome"/>
</dbReference>
<dbReference type="Pfam" id="PF07963">
    <property type="entry name" value="N_methyl"/>
    <property type="match status" value="1"/>
</dbReference>
<dbReference type="PROSITE" id="PS00409">
    <property type="entry name" value="PROKAR_NTER_METHYL"/>
    <property type="match status" value="1"/>
</dbReference>
<dbReference type="InterPro" id="IPR045584">
    <property type="entry name" value="Pilin-like"/>
</dbReference>